<dbReference type="InterPro" id="IPR036034">
    <property type="entry name" value="PDZ_sf"/>
</dbReference>
<dbReference type="Proteomes" id="UP000095283">
    <property type="component" value="Unplaced"/>
</dbReference>
<evidence type="ECO:0000313" key="2">
    <source>
        <dbReference type="Proteomes" id="UP000095283"/>
    </source>
</evidence>
<feature type="domain" description="PDZ" evidence="1">
    <location>
        <begin position="292"/>
        <end position="337"/>
    </location>
</feature>
<keyword evidence="2" id="KW-1185">Reference proteome</keyword>
<dbReference type="InterPro" id="IPR051342">
    <property type="entry name" value="PDZ_scaffold"/>
</dbReference>
<dbReference type="PANTHER" id="PTHR19964:SF92">
    <property type="entry name" value="PATJ HOMOLOG"/>
    <property type="match status" value="1"/>
</dbReference>
<proteinExistence type="predicted"/>
<accession>A0A1I7WXJ6</accession>
<dbReference type="AlphaFoldDB" id="A0A1I7WXJ6"/>
<dbReference type="InterPro" id="IPR001478">
    <property type="entry name" value="PDZ"/>
</dbReference>
<dbReference type="SUPFAM" id="SSF50156">
    <property type="entry name" value="PDZ domain-like"/>
    <property type="match status" value="2"/>
</dbReference>
<evidence type="ECO:0000313" key="3">
    <source>
        <dbReference type="WBParaSite" id="Hba_09845"/>
    </source>
</evidence>
<dbReference type="WBParaSite" id="Hba_09845">
    <property type="protein sequence ID" value="Hba_09845"/>
    <property type="gene ID" value="Hba_09845"/>
</dbReference>
<organism evidence="2 3">
    <name type="scientific">Heterorhabditis bacteriophora</name>
    <name type="common">Entomopathogenic nematode worm</name>
    <dbReference type="NCBI Taxonomy" id="37862"/>
    <lineage>
        <taxon>Eukaryota</taxon>
        <taxon>Metazoa</taxon>
        <taxon>Ecdysozoa</taxon>
        <taxon>Nematoda</taxon>
        <taxon>Chromadorea</taxon>
        <taxon>Rhabditida</taxon>
        <taxon>Rhabditina</taxon>
        <taxon>Rhabditomorpha</taxon>
        <taxon>Strongyloidea</taxon>
        <taxon>Heterorhabditidae</taxon>
        <taxon>Heterorhabditis</taxon>
    </lineage>
</organism>
<evidence type="ECO:0000259" key="1">
    <source>
        <dbReference type="PROSITE" id="PS50106"/>
    </source>
</evidence>
<protein>
    <submittedName>
        <fullName evidence="3">PDZ domain-containing protein</fullName>
    </submittedName>
</protein>
<dbReference type="PANTHER" id="PTHR19964">
    <property type="entry name" value="MULTIPLE PDZ DOMAIN PROTEIN"/>
    <property type="match status" value="1"/>
</dbReference>
<feature type="domain" description="PDZ" evidence="1">
    <location>
        <begin position="23"/>
        <end position="109"/>
    </location>
</feature>
<reference evidence="3" key="1">
    <citation type="submission" date="2016-11" db="UniProtKB">
        <authorList>
            <consortium name="WormBaseParasite"/>
        </authorList>
    </citation>
    <scope>IDENTIFICATION</scope>
</reference>
<dbReference type="PROSITE" id="PS50106">
    <property type="entry name" value="PDZ"/>
    <property type="match status" value="2"/>
</dbReference>
<name>A0A1I7WXJ6_HETBA</name>
<dbReference type="Gene3D" id="2.30.42.10">
    <property type="match status" value="2"/>
</dbReference>
<dbReference type="SMART" id="SM00228">
    <property type="entry name" value="PDZ"/>
    <property type="match status" value="2"/>
</dbReference>
<dbReference type="Pfam" id="PF00595">
    <property type="entry name" value="PDZ"/>
    <property type="match status" value="1"/>
</dbReference>
<sequence length="485" mass="53232">MAAQALTVFLRENWQNTNYETVEVTLVRDPALGLGITVAGYVHRKEEIGGVFVKSLVPRSAATQSGRIWVHDLILEVNGTSLEHLSHADSVRTLVKSGDRVTLKLIRFPPNSLQAQCLKMLQEQETDTQVIDVQSSNPDLVTEWKRRLSNDIDIISAIVKPDRKEAGDGGLGISLEGNCDLVNHSPLYGESHVTVRQALTRAVHSGAPVTLIVARKTQHVNLFQPKTERSLPLAYPLLAAGQDRMVKAKSEVNISFPSSDTSMLLRQVSRRLRSRSLEPFTGLAIWNCVPLVFFLEKDSRGLGFSIVDYQDPLHPGESVIVIQSLVPGGLAQADGRIVPDMALKVFEKLGEKCLYLLIVIEARARSNTRDGRNGLAVLKYASNLINNSIAASSELLLFSKPLPWEDVVAPHILRSSPGASDYLPEAVVREGKGDSPSQWANIDTALLIPAPASLATSVITSSQETVWIGAEQYRKLHPQVHFAYL</sequence>